<dbReference type="GO" id="GO:0046983">
    <property type="term" value="F:protein dimerization activity"/>
    <property type="evidence" value="ECO:0007669"/>
    <property type="project" value="InterPro"/>
</dbReference>
<dbReference type="InterPro" id="IPR012337">
    <property type="entry name" value="RNaseH-like_sf"/>
</dbReference>
<dbReference type="Pfam" id="PF14372">
    <property type="entry name" value="hAT-like_RNase-H"/>
    <property type="match status" value="1"/>
</dbReference>
<evidence type="ECO:0000259" key="1">
    <source>
        <dbReference type="Pfam" id="PF05699"/>
    </source>
</evidence>
<sequence>MAKRMMSEFEKYWDGYSVVLAMGAVLDPRMKFSTLAYCYSKLDASTCERKPQLVKSKLHMLFDKYSGKNASSGLQKTIQNQSCMPLQKKLKSSSLGLFDELKMHRQQLATKTGKSQLDIYLDESELGFCCYQDMDVLQWWKNNSGRFPDLSTLACDLLSVPNTRLTRL</sequence>
<dbReference type="PANTHER" id="PTHR23272">
    <property type="entry name" value="BED FINGER-RELATED"/>
    <property type="match status" value="1"/>
</dbReference>
<dbReference type="AlphaFoldDB" id="A0AAV1B8X7"/>
<dbReference type="GO" id="GO:0003677">
    <property type="term" value="F:DNA binding"/>
    <property type="evidence" value="ECO:0007669"/>
    <property type="project" value="InterPro"/>
</dbReference>
<organism evidence="3 4">
    <name type="scientific">Vicia faba</name>
    <name type="common">Broad bean</name>
    <name type="synonym">Faba vulgaris</name>
    <dbReference type="NCBI Taxonomy" id="3906"/>
    <lineage>
        <taxon>Eukaryota</taxon>
        <taxon>Viridiplantae</taxon>
        <taxon>Streptophyta</taxon>
        <taxon>Embryophyta</taxon>
        <taxon>Tracheophyta</taxon>
        <taxon>Spermatophyta</taxon>
        <taxon>Magnoliopsida</taxon>
        <taxon>eudicotyledons</taxon>
        <taxon>Gunneridae</taxon>
        <taxon>Pentapetalae</taxon>
        <taxon>rosids</taxon>
        <taxon>fabids</taxon>
        <taxon>Fabales</taxon>
        <taxon>Fabaceae</taxon>
        <taxon>Papilionoideae</taxon>
        <taxon>50 kb inversion clade</taxon>
        <taxon>NPAAA clade</taxon>
        <taxon>Hologalegina</taxon>
        <taxon>IRL clade</taxon>
        <taxon>Fabeae</taxon>
        <taxon>Vicia</taxon>
    </lineage>
</organism>
<evidence type="ECO:0000313" key="4">
    <source>
        <dbReference type="Proteomes" id="UP001157006"/>
    </source>
</evidence>
<name>A0AAV1B8X7_VICFA</name>
<reference evidence="3 4" key="1">
    <citation type="submission" date="2023-01" db="EMBL/GenBank/DDBJ databases">
        <authorList>
            <person name="Kreplak J."/>
        </authorList>
    </citation>
    <scope>NUCLEOTIDE SEQUENCE [LARGE SCALE GENOMIC DNA]</scope>
</reference>
<keyword evidence="4" id="KW-1185">Reference proteome</keyword>
<protein>
    <recommendedName>
        <fullName evidence="5">HAT C-terminal dimerisation domain-containing protein</fullName>
    </recommendedName>
</protein>
<proteinExistence type="predicted"/>
<accession>A0AAV1B8X7</accession>
<dbReference type="InterPro" id="IPR008906">
    <property type="entry name" value="HATC_C_dom"/>
</dbReference>
<feature type="domain" description="hAT-like transposase RNase-H fold" evidence="2">
    <location>
        <begin position="1"/>
        <end position="65"/>
    </location>
</feature>
<dbReference type="EMBL" id="OX451741">
    <property type="protein sequence ID" value="CAI8619030.1"/>
    <property type="molecule type" value="Genomic_DNA"/>
</dbReference>
<dbReference type="Pfam" id="PF05699">
    <property type="entry name" value="Dimer_Tnp_hAT"/>
    <property type="match status" value="1"/>
</dbReference>
<evidence type="ECO:0008006" key="5">
    <source>
        <dbReference type="Google" id="ProtNLM"/>
    </source>
</evidence>
<dbReference type="SUPFAM" id="SSF53098">
    <property type="entry name" value="Ribonuclease H-like"/>
    <property type="match status" value="1"/>
</dbReference>
<evidence type="ECO:0000313" key="3">
    <source>
        <dbReference type="EMBL" id="CAI8619030.1"/>
    </source>
</evidence>
<dbReference type="PANTHER" id="PTHR23272:SF166">
    <property type="entry name" value="ZINC FINGER BED DOMAIN-CONTAINING PROTEIN RICESLEEPER 2-LIKE ISOFORM X1"/>
    <property type="match status" value="1"/>
</dbReference>
<feature type="domain" description="HAT C-terminal dimerisation" evidence="1">
    <location>
        <begin position="117"/>
        <end position="164"/>
    </location>
</feature>
<evidence type="ECO:0000259" key="2">
    <source>
        <dbReference type="Pfam" id="PF14372"/>
    </source>
</evidence>
<dbReference type="InterPro" id="IPR025525">
    <property type="entry name" value="hAT-like_transposase_RNase-H"/>
</dbReference>
<gene>
    <name evidence="3" type="ORF">VFH_VI151560</name>
</gene>
<dbReference type="Proteomes" id="UP001157006">
    <property type="component" value="Chromosome 6"/>
</dbReference>